<evidence type="ECO:0000259" key="1">
    <source>
        <dbReference type="Pfam" id="PF13274"/>
    </source>
</evidence>
<organism evidence="2 3">
    <name type="scientific">Microbacterium protaetiae</name>
    <dbReference type="NCBI Taxonomy" id="2509458"/>
    <lineage>
        <taxon>Bacteria</taxon>
        <taxon>Bacillati</taxon>
        <taxon>Actinomycetota</taxon>
        <taxon>Actinomycetes</taxon>
        <taxon>Micrococcales</taxon>
        <taxon>Microbacteriaceae</taxon>
        <taxon>Microbacterium</taxon>
    </lineage>
</organism>
<dbReference type="Pfam" id="PF13274">
    <property type="entry name" value="SocA_Panacea"/>
    <property type="match status" value="1"/>
</dbReference>
<dbReference type="AlphaFoldDB" id="A0A4P6EH82"/>
<accession>A0A4P6EH82</accession>
<reference evidence="2 3" key="1">
    <citation type="submission" date="2019-01" db="EMBL/GenBank/DDBJ databases">
        <title>Genome sequencing of strain DFW100M-13.</title>
        <authorList>
            <person name="Heo J."/>
            <person name="Kim S.-J."/>
            <person name="Kim J.-S."/>
            <person name="Hong S.-B."/>
            <person name="Kwon S.-W."/>
        </authorList>
    </citation>
    <scope>NUCLEOTIDE SEQUENCE [LARGE SCALE GENOMIC DNA]</scope>
    <source>
        <strain evidence="2 3">DFW100M-13</strain>
    </source>
</reference>
<keyword evidence="3" id="KW-1185">Reference proteome</keyword>
<evidence type="ECO:0000313" key="3">
    <source>
        <dbReference type="Proteomes" id="UP000293995"/>
    </source>
</evidence>
<dbReference type="KEGG" id="mprt:ET475_05245"/>
<dbReference type="Proteomes" id="UP000293995">
    <property type="component" value="Chromosome"/>
</dbReference>
<protein>
    <submittedName>
        <fullName evidence="2">DUF4065 domain-containing protein</fullName>
    </submittedName>
</protein>
<dbReference type="OrthoDB" id="9799173at2"/>
<sequence>MADVRDVAEYILRGAGSMTAMKLQKLVYYSQAWHLVWEERPLFDNVIEAWANGPVVKRLYAYHRGRFTVAAGDITPEPKILSEDEKTTVDSVLKFYGSHSAMELSQLTHAEDPWRNARGGLPAGARCETEITKAAMAEYYGRWSRTARRWAAPRHPRCRRIRSRARGRRHMRYWPRTSFAFRKRRPPSPQMRISARCASSSISSITMAIGPCSTSRKKTIHDYSTSWLKSSK</sequence>
<name>A0A4P6EH82_9MICO</name>
<feature type="domain" description="Antitoxin SocA-like Panacea" evidence="1">
    <location>
        <begin position="23"/>
        <end position="114"/>
    </location>
</feature>
<dbReference type="InterPro" id="IPR025272">
    <property type="entry name" value="SocA_Panacea"/>
</dbReference>
<evidence type="ECO:0000313" key="2">
    <source>
        <dbReference type="EMBL" id="QAY59457.1"/>
    </source>
</evidence>
<dbReference type="EMBL" id="CP035494">
    <property type="protein sequence ID" value="QAY59457.1"/>
    <property type="molecule type" value="Genomic_DNA"/>
</dbReference>
<proteinExistence type="predicted"/>
<gene>
    <name evidence="2" type="ORF">ET475_05245</name>
</gene>